<dbReference type="InterPro" id="IPR045861">
    <property type="entry name" value="CorA_cytoplasmic_dom"/>
</dbReference>
<keyword evidence="3" id="KW-1185">Reference proteome</keyword>
<evidence type="ECO:0008006" key="4">
    <source>
        <dbReference type="Google" id="ProtNLM"/>
    </source>
</evidence>
<proteinExistence type="predicted"/>
<feature type="region of interest" description="Disordered" evidence="1">
    <location>
        <begin position="1"/>
        <end position="34"/>
    </location>
</feature>
<reference evidence="3" key="1">
    <citation type="journal article" date="2019" name="Int. J. Syst. Evol. Microbiol.">
        <title>The Global Catalogue of Microorganisms (GCM) 10K type strain sequencing project: providing services to taxonomists for standard genome sequencing and annotation.</title>
        <authorList>
            <consortium name="The Broad Institute Genomics Platform"/>
            <consortium name="The Broad Institute Genome Sequencing Center for Infectious Disease"/>
            <person name="Wu L."/>
            <person name="Ma J."/>
        </authorList>
    </citation>
    <scope>NUCLEOTIDE SEQUENCE [LARGE SCALE GENOMIC DNA]</scope>
    <source>
        <strain evidence="3">ICMP 6774ER</strain>
    </source>
</reference>
<evidence type="ECO:0000313" key="3">
    <source>
        <dbReference type="Proteomes" id="UP001597368"/>
    </source>
</evidence>
<accession>A0ABW4TF89</accession>
<feature type="non-terminal residue" evidence="2">
    <location>
        <position position="93"/>
    </location>
</feature>
<comment type="caution">
    <text evidence="2">The sequence shown here is derived from an EMBL/GenBank/DDBJ whole genome shotgun (WGS) entry which is preliminary data.</text>
</comment>
<name>A0ABW4TF89_9ACTN</name>
<dbReference type="EMBL" id="JBHUFV010000089">
    <property type="protein sequence ID" value="MFD1939625.1"/>
    <property type="molecule type" value="Genomic_DNA"/>
</dbReference>
<dbReference type="SUPFAM" id="SSF143865">
    <property type="entry name" value="CorA soluble domain-like"/>
    <property type="match status" value="1"/>
</dbReference>
<sequence length="93" mass="10039">MPHDHRPPASTSRPTGRGRQSLEQRPPAPPSCRTRAYRDGVVVAEGFPIADVSDHLADPACTVWFDLCTPTPAELGAISEELGLHELAVEDVL</sequence>
<dbReference type="Gene3D" id="3.30.460.20">
    <property type="entry name" value="CorA soluble domain-like"/>
    <property type="match status" value="1"/>
</dbReference>
<protein>
    <recommendedName>
        <fullName evidence="4">Magnesium and cobalt transport protein CorA</fullName>
    </recommendedName>
</protein>
<evidence type="ECO:0000313" key="2">
    <source>
        <dbReference type="EMBL" id="MFD1939625.1"/>
    </source>
</evidence>
<gene>
    <name evidence="2" type="ORF">ACFSKW_50020</name>
</gene>
<dbReference type="Proteomes" id="UP001597368">
    <property type="component" value="Unassembled WGS sequence"/>
</dbReference>
<organism evidence="2 3">
    <name type="scientific">Nonomuraea mangrovi</name>
    <dbReference type="NCBI Taxonomy" id="2316207"/>
    <lineage>
        <taxon>Bacteria</taxon>
        <taxon>Bacillati</taxon>
        <taxon>Actinomycetota</taxon>
        <taxon>Actinomycetes</taxon>
        <taxon>Streptosporangiales</taxon>
        <taxon>Streptosporangiaceae</taxon>
        <taxon>Nonomuraea</taxon>
    </lineage>
</organism>
<evidence type="ECO:0000256" key="1">
    <source>
        <dbReference type="SAM" id="MobiDB-lite"/>
    </source>
</evidence>